<comment type="caution">
    <text evidence="5">The sequence shown here is derived from an EMBL/GenBank/DDBJ whole genome shotgun (WGS) entry which is preliminary data.</text>
</comment>
<dbReference type="Pfam" id="PF08386">
    <property type="entry name" value="Abhydrolase_4"/>
    <property type="match status" value="1"/>
</dbReference>
<dbReference type="PANTHER" id="PTHR43248:SF25">
    <property type="entry name" value="AB HYDROLASE-1 DOMAIN-CONTAINING PROTEIN-RELATED"/>
    <property type="match status" value="1"/>
</dbReference>
<gene>
    <name evidence="5" type="ORF">PG994_014612</name>
</gene>
<dbReference type="EMBL" id="JAQQWL010000015">
    <property type="protein sequence ID" value="KAK8041605.1"/>
    <property type="molecule type" value="Genomic_DNA"/>
</dbReference>
<dbReference type="Proteomes" id="UP001480595">
    <property type="component" value="Unassembled WGS sequence"/>
</dbReference>
<evidence type="ECO:0000256" key="2">
    <source>
        <dbReference type="ARBA" id="ARBA00022801"/>
    </source>
</evidence>
<dbReference type="SUPFAM" id="SSF53474">
    <property type="entry name" value="alpha/beta-Hydrolases"/>
    <property type="match status" value="1"/>
</dbReference>
<evidence type="ECO:0000259" key="4">
    <source>
        <dbReference type="Pfam" id="PF08386"/>
    </source>
</evidence>
<dbReference type="Pfam" id="PF00561">
    <property type="entry name" value="Abhydrolase_1"/>
    <property type="match status" value="1"/>
</dbReference>
<proteinExistence type="inferred from homology"/>
<dbReference type="GeneID" id="92099084"/>
<reference evidence="5 6" key="1">
    <citation type="submission" date="2023-01" db="EMBL/GenBank/DDBJ databases">
        <title>Analysis of 21 Apiospora genomes using comparative genomics revels a genus with tremendous synthesis potential of carbohydrate active enzymes and secondary metabolites.</title>
        <authorList>
            <person name="Sorensen T."/>
        </authorList>
    </citation>
    <scope>NUCLEOTIDE SEQUENCE [LARGE SCALE GENOMIC DNA]</scope>
    <source>
        <strain evidence="5 6">CBS 135458</strain>
    </source>
</reference>
<dbReference type="Gene3D" id="3.40.50.1820">
    <property type="entry name" value="alpha/beta hydrolase"/>
    <property type="match status" value="1"/>
</dbReference>
<keyword evidence="6" id="KW-1185">Reference proteome</keyword>
<evidence type="ECO:0008006" key="7">
    <source>
        <dbReference type="Google" id="ProtNLM"/>
    </source>
</evidence>
<evidence type="ECO:0000256" key="1">
    <source>
        <dbReference type="ARBA" id="ARBA00010088"/>
    </source>
</evidence>
<sequence length="418" mass="46541">MDHFNKPCSKTFTIPLIRMLAANASATGDRHILFNPGGPGGKWNPSSRHLNKLVGEDFQLLSFDPRGVRDSIPPAVCYSSKAQRVDAFTTNPWDIHFQAGEMYTRAENKGRACRDKMGEHGKYINTPPADMNSILDAIGQSNMYYWGVSYGSILGQTYAQMFPDRVTRMVIEGIGDLEKWYSAFNMLEESLADTDRVFTGFAEDRLASSRLYLDSSEYGSVTWRNVMNNGVFTALYQPASWPSLAGTLAALLNGNSTPAFLAYSKSWAVDFLVDDSSTFVIMNDNLEMGHEAPVHGIKPILNHTVSRSDMSYLVSRYQGSGFYDQASWSIPTTHEFHPRYYPACPRVKTAEPILILSTTWDPVCPLASAKKAQASFEGARLVEQKSYGHSSRSMPSLCTVRHVRLYFNEGVLPEPGVT</sequence>
<feature type="domain" description="AB hydrolase-1" evidence="3">
    <location>
        <begin position="31"/>
        <end position="218"/>
    </location>
</feature>
<dbReference type="InterPro" id="IPR013595">
    <property type="entry name" value="Pept_S33_TAP-like_C"/>
</dbReference>
<name>A0ABR1T4T5_9PEZI</name>
<protein>
    <recommendedName>
        <fullName evidence="7">AB hydrolase-1 domain-containing protein</fullName>
    </recommendedName>
</protein>
<evidence type="ECO:0000259" key="3">
    <source>
        <dbReference type="Pfam" id="PF00561"/>
    </source>
</evidence>
<comment type="similarity">
    <text evidence="1">Belongs to the peptidase S33 family.</text>
</comment>
<dbReference type="PANTHER" id="PTHR43248">
    <property type="entry name" value="2-SUCCINYL-6-HYDROXY-2,4-CYCLOHEXADIENE-1-CARBOXYLATE SYNTHASE"/>
    <property type="match status" value="1"/>
</dbReference>
<evidence type="ECO:0000313" key="6">
    <source>
        <dbReference type="Proteomes" id="UP001480595"/>
    </source>
</evidence>
<dbReference type="RefSeq" id="XP_066709150.1">
    <property type="nucleotide sequence ID" value="XM_066866021.1"/>
</dbReference>
<organism evidence="5 6">
    <name type="scientific">Apiospora phragmitis</name>
    <dbReference type="NCBI Taxonomy" id="2905665"/>
    <lineage>
        <taxon>Eukaryota</taxon>
        <taxon>Fungi</taxon>
        <taxon>Dikarya</taxon>
        <taxon>Ascomycota</taxon>
        <taxon>Pezizomycotina</taxon>
        <taxon>Sordariomycetes</taxon>
        <taxon>Xylariomycetidae</taxon>
        <taxon>Amphisphaeriales</taxon>
        <taxon>Apiosporaceae</taxon>
        <taxon>Apiospora</taxon>
    </lineage>
</organism>
<dbReference type="InterPro" id="IPR029058">
    <property type="entry name" value="AB_hydrolase_fold"/>
</dbReference>
<keyword evidence="2" id="KW-0378">Hydrolase</keyword>
<dbReference type="InterPro" id="IPR051601">
    <property type="entry name" value="Serine_prot/Carboxylest_S33"/>
</dbReference>
<accession>A0ABR1T4T5</accession>
<evidence type="ECO:0000313" key="5">
    <source>
        <dbReference type="EMBL" id="KAK8041605.1"/>
    </source>
</evidence>
<dbReference type="InterPro" id="IPR000073">
    <property type="entry name" value="AB_hydrolase_1"/>
</dbReference>
<feature type="domain" description="Peptidase S33 tripeptidyl aminopeptidase-like C-terminal" evidence="4">
    <location>
        <begin position="346"/>
        <end position="417"/>
    </location>
</feature>